<dbReference type="EMBL" id="JBHRTA010000030">
    <property type="protein sequence ID" value="MFC3198071.1"/>
    <property type="molecule type" value="Genomic_DNA"/>
</dbReference>
<comment type="caution">
    <text evidence="2">The sequence shown here is derived from an EMBL/GenBank/DDBJ whole genome shotgun (WGS) entry which is preliminary data.</text>
</comment>
<reference evidence="3" key="1">
    <citation type="journal article" date="2019" name="Int. J. Syst. Evol. Microbiol.">
        <title>The Global Catalogue of Microorganisms (GCM) 10K type strain sequencing project: providing services to taxonomists for standard genome sequencing and annotation.</title>
        <authorList>
            <consortium name="The Broad Institute Genomics Platform"/>
            <consortium name="The Broad Institute Genome Sequencing Center for Infectious Disease"/>
            <person name="Wu L."/>
            <person name="Ma J."/>
        </authorList>
    </citation>
    <scope>NUCLEOTIDE SEQUENCE [LARGE SCALE GENOMIC DNA]</scope>
    <source>
        <strain evidence="3">KCTC 52416</strain>
    </source>
</reference>
<sequence>MNIELRTTSKLFLLASFVSILAMTVGCEKDDKGTPKPPDGEGKVALLNAVFGTDSLNFFVDTKKVTKKLLGYSDSLNYVAVTAGEREFELKGKDDKSIVKKSFKAEKDKHYSILAANSADGKTSELIQVSDDLTAPKTDKAKVRFIHLSPDAGKLNLSIGETKLAENIAYKNASAYKEVDAKKTSFDIVDPEAKETLLTVKDLELAKGKIYTIWIAGLQETNDEEKNLQANIFVNK</sequence>
<gene>
    <name evidence="2" type="ORF">ACFOET_10665</name>
</gene>
<name>A0ABV7JMJ6_9SPHI</name>
<evidence type="ECO:0000259" key="1">
    <source>
        <dbReference type="Pfam" id="PF14344"/>
    </source>
</evidence>
<evidence type="ECO:0000313" key="2">
    <source>
        <dbReference type="EMBL" id="MFC3198071.1"/>
    </source>
</evidence>
<dbReference type="InterPro" id="IPR025510">
    <property type="entry name" value="DUF4397"/>
</dbReference>
<dbReference type="Pfam" id="PF14344">
    <property type="entry name" value="DUF4397"/>
    <property type="match status" value="1"/>
</dbReference>
<evidence type="ECO:0000313" key="3">
    <source>
        <dbReference type="Proteomes" id="UP001595526"/>
    </source>
</evidence>
<dbReference type="RefSeq" id="WP_379022369.1">
    <property type="nucleotide sequence ID" value="NZ_JBHRTA010000030.1"/>
</dbReference>
<protein>
    <submittedName>
        <fullName evidence="2">DUF4397 domain-containing protein</fullName>
    </submittedName>
</protein>
<feature type="domain" description="DUF4397" evidence="1">
    <location>
        <begin position="43"/>
        <end position="157"/>
    </location>
</feature>
<keyword evidence="3" id="KW-1185">Reference proteome</keyword>
<dbReference type="Proteomes" id="UP001595526">
    <property type="component" value="Unassembled WGS sequence"/>
</dbReference>
<proteinExistence type="predicted"/>
<accession>A0ABV7JMJ6</accession>
<dbReference type="PROSITE" id="PS51257">
    <property type="entry name" value="PROKAR_LIPOPROTEIN"/>
    <property type="match status" value="1"/>
</dbReference>
<organism evidence="2 3">
    <name type="scientific">Parapedobacter deserti</name>
    <dbReference type="NCBI Taxonomy" id="1912957"/>
    <lineage>
        <taxon>Bacteria</taxon>
        <taxon>Pseudomonadati</taxon>
        <taxon>Bacteroidota</taxon>
        <taxon>Sphingobacteriia</taxon>
        <taxon>Sphingobacteriales</taxon>
        <taxon>Sphingobacteriaceae</taxon>
        <taxon>Parapedobacter</taxon>
    </lineage>
</organism>